<dbReference type="GO" id="GO:0003723">
    <property type="term" value="F:RNA binding"/>
    <property type="evidence" value="ECO:0007669"/>
    <property type="project" value="InterPro"/>
</dbReference>
<dbReference type="SUPFAM" id="SSF55895">
    <property type="entry name" value="Ribonuclease Rh-like"/>
    <property type="match status" value="1"/>
</dbReference>
<evidence type="ECO:0000256" key="3">
    <source>
        <dbReference type="SAM" id="SignalP"/>
    </source>
</evidence>
<protein>
    <submittedName>
        <fullName evidence="4">Ribonuclease T</fullName>
    </submittedName>
</protein>
<accession>A0A2K9MJ15</accession>
<keyword evidence="3" id="KW-0732">Signal</keyword>
<name>A0A2K9MJ15_9RHOB</name>
<dbReference type="PANTHER" id="PTHR11240">
    <property type="entry name" value="RIBONUCLEASE T2"/>
    <property type="match status" value="1"/>
</dbReference>
<dbReference type="PANTHER" id="PTHR11240:SF22">
    <property type="entry name" value="RIBONUCLEASE T2"/>
    <property type="match status" value="1"/>
</dbReference>
<dbReference type="GO" id="GO:0006401">
    <property type="term" value="P:RNA catabolic process"/>
    <property type="evidence" value="ECO:0007669"/>
    <property type="project" value="UniProtKB-ARBA"/>
</dbReference>
<dbReference type="EMBL" id="CP025583">
    <property type="protein sequence ID" value="AUM75613.1"/>
    <property type="molecule type" value="Genomic_DNA"/>
</dbReference>
<keyword evidence="5" id="KW-1185">Reference proteome</keyword>
<reference evidence="5" key="1">
    <citation type="submission" date="2017-12" db="EMBL/GenBank/DDBJ databases">
        <title>Genomic analysis of Paracoccus sp. CBA4604.</title>
        <authorList>
            <person name="Roh S.W."/>
            <person name="Kim J.Y."/>
            <person name="Kim J.S."/>
        </authorList>
    </citation>
    <scope>NUCLEOTIDE SEQUENCE [LARGE SCALE GENOMIC DNA]</scope>
    <source>
        <strain evidence="5">CBA4604</strain>
    </source>
</reference>
<comment type="similarity">
    <text evidence="1 2">Belongs to the RNase T2 family.</text>
</comment>
<dbReference type="InterPro" id="IPR001568">
    <property type="entry name" value="RNase_T2-like"/>
</dbReference>
<evidence type="ECO:0000256" key="1">
    <source>
        <dbReference type="ARBA" id="ARBA00007469"/>
    </source>
</evidence>
<dbReference type="KEGG" id="paru:CYR75_08350"/>
<proteinExistence type="inferred from homology"/>
<dbReference type="InterPro" id="IPR018188">
    <property type="entry name" value="RNase_T2_His_AS_1"/>
</dbReference>
<dbReference type="GO" id="GO:0033897">
    <property type="term" value="F:ribonuclease T2 activity"/>
    <property type="evidence" value="ECO:0007669"/>
    <property type="project" value="InterPro"/>
</dbReference>
<sequence length="216" mass="23886">MAQGARVLRALLLALALLAGAPGHADQPGRFDYYVLALSWSPNWCRTTGDDRQAAQCDPGGGADFTLHGLWPQHERGWPADCVTPARDPSRRETAAQADLFGSGGQAWYQWRKHGRCSGLSAADYFRTARAALDRIRLPEHFEGLDRDISIPPALIERAFLLANPDMRADGVTVTCKRDDLAEIRICLTRDLTPRACGADISRDCSRDAIRMDRVR</sequence>
<dbReference type="InterPro" id="IPR039378">
    <property type="entry name" value="RNase_T2_prok"/>
</dbReference>
<gene>
    <name evidence="4" type="ORF">CYR75_08350</name>
</gene>
<dbReference type="Proteomes" id="UP000234882">
    <property type="component" value="Chromosome"/>
</dbReference>
<dbReference type="PROSITE" id="PS00530">
    <property type="entry name" value="RNASE_T2_1"/>
    <property type="match status" value="1"/>
</dbReference>
<evidence type="ECO:0000313" key="5">
    <source>
        <dbReference type="Proteomes" id="UP000234882"/>
    </source>
</evidence>
<feature type="signal peptide" evidence="3">
    <location>
        <begin position="1"/>
        <end position="25"/>
    </location>
</feature>
<dbReference type="InterPro" id="IPR036430">
    <property type="entry name" value="RNase_T2-like_sf"/>
</dbReference>
<dbReference type="OrthoDB" id="4720638at2"/>
<dbReference type="AlphaFoldDB" id="A0A2K9MJ15"/>
<feature type="chain" id="PRO_5014849806" evidence="3">
    <location>
        <begin position="26"/>
        <end position="216"/>
    </location>
</feature>
<evidence type="ECO:0000256" key="2">
    <source>
        <dbReference type="RuleBase" id="RU004328"/>
    </source>
</evidence>
<dbReference type="Gene3D" id="3.90.730.10">
    <property type="entry name" value="Ribonuclease T2-like"/>
    <property type="match status" value="1"/>
</dbReference>
<evidence type="ECO:0000313" key="4">
    <source>
        <dbReference type="EMBL" id="AUM75613.1"/>
    </source>
</evidence>
<dbReference type="Pfam" id="PF00445">
    <property type="entry name" value="Ribonuclease_T2"/>
    <property type="match status" value="1"/>
</dbReference>
<organism evidence="4 5">
    <name type="scientific">Paracoccus jeotgali</name>
    <dbReference type="NCBI Taxonomy" id="2065379"/>
    <lineage>
        <taxon>Bacteria</taxon>
        <taxon>Pseudomonadati</taxon>
        <taxon>Pseudomonadota</taxon>
        <taxon>Alphaproteobacteria</taxon>
        <taxon>Rhodobacterales</taxon>
        <taxon>Paracoccaceae</taxon>
        <taxon>Paracoccus</taxon>
    </lineage>
</organism>
<dbReference type="CDD" id="cd01062">
    <property type="entry name" value="RNase_T2_prok"/>
    <property type="match status" value="1"/>
</dbReference>